<organism evidence="4 5">
    <name type="scientific">Sarocladium strictum</name>
    <name type="common">Black bundle disease fungus</name>
    <name type="synonym">Acremonium strictum</name>
    <dbReference type="NCBI Taxonomy" id="5046"/>
    <lineage>
        <taxon>Eukaryota</taxon>
        <taxon>Fungi</taxon>
        <taxon>Dikarya</taxon>
        <taxon>Ascomycota</taxon>
        <taxon>Pezizomycotina</taxon>
        <taxon>Sordariomycetes</taxon>
        <taxon>Hypocreomycetidae</taxon>
        <taxon>Hypocreales</taxon>
        <taxon>Sarocladiaceae</taxon>
        <taxon>Sarocladium</taxon>
    </lineage>
</organism>
<proteinExistence type="predicted"/>
<dbReference type="PANTHER" id="PTHR38791">
    <property type="entry name" value="ZN(II)2CYS6 TRANSCRIPTION FACTOR (EUROFUNG)-RELATED-RELATED"/>
    <property type="match status" value="1"/>
</dbReference>
<dbReference type="PANTHER" id="PTHR38791:SF5">
    <property type="entry name" value="TRANSCRIPTION FACTOR DBAG-RELATED"/>
    <property type="match status" value="1"/>
</dbReference>
<gene>
    <name evidence="4" type="ORF">NLU13_6988</name>
</gene>
<dbReference type="CDD" id="cd00067">
    <property type="entry name" value="GAL4"/>
    <property type="match status" value="1"/>
</dbReference>
<dbReference type="Gene3D" id="4.10.240.10">
    <property type="entry name" value="Zn(2)-C6 fungal-type DNA-binding domain"/>
    <property type="match status" value="1"/>
</dbReference>
<dbReference type="InterPro" id="IPR001138">
    <property type="entry name" value="Zn2Cys6_DnaBD"/>
</dbReference>
<keyword evidence="5" id="KW-1185">Reference proteome</keyword>
<dbReference type="GO" id="GO:0008270">
    <property type="term" value="F:zinc ion binding"/>
    <property type="evidence" value="ECO:0007669"/>
    <property type="project" value="InterPro"/>
</dbReference>
<protein>
    <recommendedName>
        <fullName evidence="3">Zn(2)-C6 fungal-type domain-containing protein</fullName>
    </recommendedName>
</protein>
<dbReference type="SUPFAM" id="SSF57701">
    <property type="entry name" value="Zn2/Cys6 DNA-binding domain"/>
    <property type="match status" value="1"/>
</dbReference>
<sequence>MVYCGKASLGCQSCRKRRIKCDKIRPDCTQCVRIGKKCPGYRDQLSLMFRDESTKVMQKARAQWGEEEAGTSTASQTLEPRQTTIARRPSSNAASRASPASATSSVQFLQVAPTIAANIGPSLDEQGTSFYINRYVIGHPDEPRTAEDLVDVPWIWSPILNDAMVALGLAGLSNLRGDTELMTTARGRYGQALRQAGALLISNAAPSHEAMRLIVMLALFELVKGAFQSDGVSATTHVLGGTAMIKSWLPTPDSVLSTPKVAFSGVRSLLQMAYTMFIPAYVSGTHVPTSLHDILNFCSGFGKTIDAPALNLGRLMTHFVEISAFVRNHILSDGRPAATTTLKKMLDLDDKLHEWTQSLPKLWLYSIAHEEGLPRDAVFEGEWHRYHDIWVARIWAHYRWTRTLLQEMILNLIDSCPTSSLPLVSAGERQDRFDLVRQLSRDTLASTPTFWRHPLLSALGDKQPMSVDQFGGGGSGAAGIPVLVFQLQVAGCAPGVPLSHWEWAAGILECIFGDMGMIHAKSMREAMIHHREKMQRFTTDSILTPIGQL</sequence>
<feature type="region of interest" description="Disordered" evidence="2">
    <location>
        <begin position="60"/>
        <end position="99"/>
    </location>
</feature>
<keyword evidence="1" id="KW-0539">Nucleus</keyword>
<dbReference type="AlphaFoldDB" id="A0AA39GEZ9"/>
<dbReference type="Pfam" id="PF00172">
    <property type="entry name" value="Zn_clus"/>
    <property type="match status" value="1"/>
</dbReference>
<accession>A0AA39GEZ9</accession>
<feature type="compositionally biased region" description="Low complexity" evidence="2">
    <location>
        <begin position="86"/>
        <end position="99"/>
    </location>
</feature>
<dbReference type="Proteomes" id="UP001175261">
    <property type="component" value="Unassembled WGS sequence"/>
</dbReference>
<feature type="compositionally biased region" description="Polar residues" evidence="2">
    <location>
        <begin position="70"/>
        <end position="85"/>
    </location>
</feature>
<dbReference type="SMART" id="SM00066">
    <property type="entry name" value="GAL4"/>
    <property type="match status" value="1"/>
</dbReference>
<reference evidence="4" key="1">
    <citation type="submission" date="2022-10" db="EMBL/GenBank/DDBJ databases">
        <title>Determination and structural analysis of whole genome sequence of Sarocladium strictum F4-1.</title>
        <authorList>
            <person name="Hu L."/>
            <person name="Jiang Y."/>
        </authorList>
    </citation>
    <scope>NUCLEOTIDE SEQUENCE</scope>
    <source>
        <strain evidence="4">F4-1</strain>
    </source>
</reference>
<dbReference type="PROSITE" id="PS50048">
    <property type="entry name" value="ZN2_CY6_FUNGAL_2"/>
    <property type="match status" value="1"/>
</dbReference>
<comment type="caution">
    <text evidence="4">The sequence shown here is derived from an EMBL/GenBank/DDBJ whole genome shotgun (WGS) entry which is preliminary data.</text>
</comment>
<evidence type="ECO:0000256" key="1">
    <source>
        <dbReference type="ARBA" id="ARBA00023242"/>
    </source>
</evidence>
<dbReference type="PROSITE" id="PS00463">
    <property type="entry name" value="ZN2_CY6_FUNGAL_1"/>
    <property type="match status" value="1"/>
</dbReference>
<dbReference type="InterPro" id="IPR053175">
    <property type="entry name" value="DHMBA_Reg_Transcription_Factor"/>
</dbReference>
<dbReference type="CDD" id="cd12148">
    <property type="entry name" value="fungal_TF_MHR"/>
    <property type="match status" value="1"/>
</dbReference>
<evidence type="ECO:0000256" key="2">
    <source>
        <dbReference type="SAM" id="MobiDB-lite"/>
    </source>
</evidence>
<dbReference type="EMBL" id="JAPDFR010000006">
    <property type="protein sequence ID" value="KAK0385811.1"/>
    <property type="molecule type" value="Genomic_DNA"/>
</dbReference>
<dbReference type="InterPro" id="IPR036864">
    <property type="entry name" value="Zn2-C6_fun-type_DNA-bd_sf"/>
</dbReference>
<evidence type="ECO:0000313" key="4">
    <source>
        <dbReference type="EMBL" id="KAK0385811.1"/>
    </source>
</evidence>
<feature type="domain" description="Zn(2)-C6 fungal-type" evidence="3">
    <location>
        <begin position="10"/>
        <end position="38"/>
    </location>
</feature>
<evidence type="ECO:0000259" key="3">
    <source>
        <dbReference type="PROSITE" id="PS50048"/>
    </source>
</evidence>
<dbReference type="GO" id="GO:0000981">
    <property type="term" value="F:DNA-binding transcription factor activity, RNA polymerase II-specific"/>
    <property type="evidence" value="ECO:0007669"/>
    <property type="project" value="InterPro"/>
</dbReference>
<name>A0AA39GEZ9_SARSR</name>
<evidence type="ECO:0000313" key="5">
    <source>
        <dbReference type="Proteomes" id="UP001175261"/>
    </source>
</evidence>